<dbReference type="Gene3D" id="3.60.15.10">
    <property type="entry name" value="Ribonuclease Z/Hydroxyacylglutathione hydrolase-like"/>
    <property type="match status" value="1"/>
</dbReference>
<dbReference type="PANTHER" id="PTHR43546:SF9">
    <property type="entry name" value="L-ASCORBATE-6-PHOSPHATE LACTONASE ULAG-RELATED"/>
    <property type="match status" value="1"/>
</dbReference>
<gene>
    <name evidence="3" type="ORF">GCM10023331_02370</name>
</gene>
<comment type="caution">
    <text evidence="3">The sequence shown here is derived from an EMBL/GenBank/DDBJ whole genome shotgun (WGS) entry which is preliminary data.</text>
</comment>
<feature type="domain" description="Metallo-beta-lactamase" evidence="2">
    <location>
        <begin position="7"/>
        <end position="216"/>
    </location>
</feature>
<evidence type="ECO:0000313" key="3">
    <source>
        <dbReference type="EMBL" id="GAA4821559.1"/>
    </source>
</evidence>
<organism evidence="3 4">
    <name type="scientific">Algivirga pacifica</name>
    <dbReference type="NCBI Taxonomy" id="1162670"/>
    <lineage>
        <taxon>Bacteria</taxon>
        <taxon>Pseudomonadati</taxon>
        <taxon>Bacteroidota</taxon>
        <taxon>Cytophagia</taxon>
        <taxon>Cytophagales</taxon>
        <taxon>Flammeovirgaceae</taxon>
        <taxon>Algivirga</taxon>
    </lineage>
</organism>
<dbReference type="EMBL" id="BAABJX010000005">
    <property type="protein sequence ID" value="GAA4821559.1"/>
    <property type="molecule type" value="Genomic_DNA"/>
</dbReference>
<evidence type="ECO:0000259" key="2">
    <source>
        <dbReference type="SMART" id="SM00849"/>
    </source>
</evidence>
<reference evidence="4" key="1">
    <citation type="journal article" date="2019" name="Int. J. Syst. Evol. Microbiol.">
        <title>The Global Catalogue of Microorganisms (GCM) 10K type strain sequencing project: providing services to taxonomists for standard genome sequencing and annotation.</title>
        <authorList>
            <consortium name="The Broad Institute Genomics Platform"/>
            <consortium name="The Broad Institute Genome Sequencing Center for Infectious Disease"/>
            <person name="Wu L."/>
            <person name="Ma J."/>
        </authorList>
    </citation>
    <scope>NUCLEOTIDE SEQUENCE [LARGE SCALE GENOMIC DNA]</scope>
    <source>
        <strain evidence="4">JCM 18326</strain>
    </source>
</reference>
<dbReference type="RefSeq" id="WP_345368586.1">
    <property type="nucleotide sequence ID" value="NZ_BAABJX010000005.1"/>
</dbReference>
<evidence type="ECO:0000256" key="1">
    <source>
        <dbReference type="ARBA" id="ARBA00022801"/>
    </source>
</evidence>
<dbReference type="InterPro" id="IPR050114">
    <property type="entry name" value="UPF0173_UPF0282_UlaG_hydrolase"/>
</dbReference>
<evidence type="ECO:0000313" key="4">
    <source>
        <dbReference type="Proteomes" id="UP001500298"/>
    </source>
</evidence>
<dbReference type="Proteomes" id="UP001500298">
    <property type="component" value="Unassembled WGS sequence"/>
</dbReference>
<protein>
    <submittedName>
        <fullName evidence="3">MBL fold metallo-hydrolase</fullName>
    </submittedName>
</protein>
<proteinExistence type="predicted"/>
<keyword evidence="4" id="KW-1185">Reference proteome</keyword>
<dbReference type="InterPro" id="IPR001279">
    <property type="entry name" value="Metallo-B-lactamas"/>
</dbReference>
<sequence>MKIHHFRNATMVVETSTQVILVDPMLGPKGSMPTFTLFRYKARKNPIVPMPAGCEPILEKVTHCVITHQHPDHIDKAGEQFLKERNIPVTCSAKDEKHFRKRGLNVVQTLEYWKEETFLGGTIMGIPARHGYGFIAGPMGNVMGFCIALPDTPSLYISADTVYTEDVDKALKTFKPEVAVVAAGTARLDFGKPLLMTVDDVVRFVKQAPGKVLANHLEAVNHCPTTRKGLRERLTSEGISEKVSIPEDGEVVEFSH</sequence>
<dbReference type="Pfam" id="PF12706">
    <property type="entry name" value="Lactamase_B_2"/>
    <property type="match status" value="1"/>
</dbReference>
<dbReference type="InterPro" id="IPR036866">
    <property type="entry name" value="RibonucZ/Hydroxyglut_hydro"/>
</dbReference>
<dbReference type="SMART" id="SM00849">
    <property type="entry name" value="Lactamase_B"/>
    <property type="match status" value="1"/>
</dbReference>
<dbReference type="PANTHER" id="PTHR43546">
    <property type="entry name" value="UPF0173 METAL-DEPENDENT HYDROLASE MJ1163-RELATED"/>
    <property type="match status" value="1"/>
</dbReference>
<keyword evidence="1" id="KW-0378">Hydrolase</keyword>
<accession>A0ABP9CX29</accession>
<dbReference type="SUPFAM" id="SSF56281">
    <property type="entry name" value="Metallo-hydrolase/oxidoreductase"/>
    <property type="match status" value="1"/>
</dbReference>
<name>A0ABP9CX29_9BACT</name>